<keyword evidence="2" id="KW-0732">Signal</keyword>
<dbReference type="KEGG" id="gat:120830414"/>
<dbReference type="PANTHER" id="PTHR46708:SF2">
    <property type="entry name" value="FIBRONECTIN TYPE-III DOMAIN-CONTAINING PROTEIN"/>
    <property type="match status" value="1"/>
</dbReference>
<dbReference type="InterPro" id="IPR013783">
    <property type="entry name" value="Ig-like_fold"/>
</dbReference>
<keyword evidence="1" id="KW-0677">Repeat</keyword>
<feature type="signal peptide" evidence="2">
    <location>
        <begin position="1"/>
        <end position="26"/>
    </location>
</feature>
<proteinExistence type="predicted"/>
<dbReference type="AlphaFoldDB" id="A0AAQ4PLR9"/>
<accession>A0AAQ4PLR9</accession>
<name>A0AAQ4PLR9_GASAC</name>
<evidence type="ECO:0000256" key="2">
    <source>
        <dbReference type="SAM" id="SignalP"/>
    </source>
</evidence>
<feature type="domain" description="Fibronectin type-III" evidence="3">
    <location>
        <begin position="645"/>
        <end position="745"/>
    </location>
</feature>
<dbReference type="SUPFAM" id="SSF49265">
    <property type="entry name" value="Fibronectin type III"/>
    <property type="match status" value="3"/>
</dbReference>
<dbReference type="Pfam" id="PF00041">
    <property type="entry name" value="fn3"/>
    <property type="match status" value="1"/>
</dbReference>
<dbReference type="Ensembl" id="ENSGACT00000067842.1">
    <property type="protein sequence ID" value="ENSGACP00000039587.1"/>
    <property type="gene ID" value="ENSGACG00000004390.2"/>
</dbReference>
<dbReference type="CTD" id="9180"/>
<reference evidence="4" key="3">
    <citation type="submission" date="2025-09" db="UniProtKB">
        <authorList>
            <consortium name="Ensembl"/>
        </authorList>
    </citation>
    <scope>IDENTIFICATION</scope>
</reference>
<keyword evidence="5" id="KW-1185">Reference proteome</keyword>
<dbReference type="Pfam" id="PF25552">
    <property type="entry name" value="LIFR_D4"/>
    <property type="match status" value="1"/>
</dbReference>
<organism evidence="4 5">
    <name type="scientific">Gasterosteus aculeatus aculeatus</name>
    <name type="common">three-spined stickleback</name>
    <dbReference type="NCBI Taxonomy" id="481459"/>
    <lineage>
        <taxon>Eukaryota</taxon>
        <taxon>Metazoa</taxon>
        <taxon>Chordata</taxon>
        <taxon>Craniata</taxon>
        <taxon>Vertebrata</taxon>
        <taxon>Euteleostomi</taxon>
        <taxon>Actinopterygii</taxon>
        <taxon>Neopterygii</taxon>
        <taxon>Teleostei</taxon>
        <taxon>Neoteleostei</taxon>
        <taxon>Acanthomorphata</taxon>
        <taxon>Eupercaria</taxon>
        <taxon>Perciformes</taxon>
        <taxon>Cottioidei</taxon>
        <taxon>Gasterosteales</taxon>
        <taxon>Gasterosteidae</taxon>
        <taxon>Gasterosteus</taxon>
    </lineage>
</organism>
<dbReference type="RefSeq" id="XP_040050982.1">
    <property type="nucleotide sequence ID" value="XM_040195048.1"/>
</dbReference>
<dbReference type="InterPro" id="IPR050991">
    <property type="entry name" value="ECM_Regulatory_Proteins"/>
</dbReference>
<feature type="domain" description="Fibronectin type-III" evidence="3">
    <location>
        <begin position="320"/>
        <end position="410"/>
    </location>
</feature>
<dbReference type="Proteomes" id="UP000007635">
    <property type="component" value="Chromosome XIII"/>
</dbReference>
<reference evidence="4" key="2">
    <citation type="submission" date="2025-08" db="UniProtKB">
        <authorList>
            <consortium name="Ensembl"/>
        </authorList>
    </citation>
    <scope>IDENTIFICATION</scope>
</reference>
<dbReference type="InterPro" id="IPR040817">
    <property type="entry name" value="LIFR_D2"/>
</dbReference>
<dbReference type="GeneTree" id="ENSGT00940000155776"/>
<dbReference type="PANTHER" id="PTHR46708">
    <property type="entry name" value="TENASCIN"/>
    <property type="match status" value="1"/>
</dbReference>
<dbReference type="Pfam" id="PF17971">
    <property type="entry name" value="LIFR_D2"/>
    <property type="match status" value="1"/>
</dbReference>
<feature type="chain" id="PRO_5042931872" description="Fibronectin type-III domain-containing protein" evidence="2">
    <location>
        <begin position="27"/>
        <end position="863"/>
    </location>
</feature>
<evidence type="ECO:0000313" key="4">
    <source>
        <dbReference type="Ensembl" id="ENSGACP00000039587.1"/>
    </source>
</evidence>
<dbReference type="InterPro" id="IPR003961">
    <property type="entry name" value="FN3_dom"/>
</dbReference>
<dbReference type="InterPro" id="IPR036116">
    <property type="entry name" value="FN3_sf"/>
</dbReference>
<evidence type="ECO:0000259" key="3">
    <source>
        <dbReference type="PROSITE" id="PS50853"/>
    </source>
</evidence>
<evidence type="ECO:0000256" key="1">
    <source>
        <dbReference type="ARBA" id="ARBA00022737"/>
    </source>
</evidence>
<dbReference type="GeneID" id="120830414"/>
<evidence type="ECO:0000313" key="5">
    <source>
        <dbReference type="Proteomes" id="UP000007635"/>
    </source>
</evidence>
<sequence>MQSFTTPFIYLLWSHLICFMDHKGSCSNLVLQPLGARIGPLPADSARRSLLLSWRVNHSDLVGNVYEIQILRAGSHAVVYNRNLSLPPVESDAYTWTWTSDIPLECVDHLARVRQFYNRSVPGSWSDWVTNYGARAQDKAQMFPSQRVLRENTSVVFCCVPQRGVNVTKMTFNNREYPLLSFGASRVKAITVDNLRIPTTFIKRHSVSCSGARGQIGHTFNYVSFPPQRPRNLRCTTSDLVHVVCSWDSGRQRDLYDRSKQTHTLHIENWARGPISCAWSSCTFAASPQREHYNITVVVKNQLGEETESYSFNISDHLNPVVEVVMVSPGVSQANVSWAITGNFTRLDFFCQVTTDPGSITLWSCKSSLCRVRLEHLLPNSCYSMRVRCSSSGTFWGEWTPPVSFTTYPMVTLDVWRRIKRLSGPNTRQVTLLWTVVRLFPPNVMHLTHDRNRNILRVTTAAWPRPFCSQHAPGSAAPVHIQGYVVQWSQGGQNRAEWRVESGGHTRAEVSVDAGQHDITVQAVVLTGSAVPAHITVPQSDDGETVPAKKRLSSNADAGFNLSWHDADSATCGYTVEWCVLGRALPCTAVQWLKVPEGNNTLVLSPRHFKAGCRYTFNIYECTEKGHRLLEVQTGYSQELQFVKSPGLIEPIQSTSSSVTLEWSYNEDDPAHLGFITGYLVTAQEVGAAGRKDLFNVSVADPCRKSVSIDGLQQNQEYAFSVSALTKQGPGEPTTVTIRTSTNYSTRCAKILTPILLLLGCAVLTWPQRKMLKKIFAYPAGMNIKIPELDSFLHEAAERLQAQEVEQCSSCDVEVLITTPPVGGAEPRPGSLSQVPLHTGYCPQSVTLLWDRPALQPTTSVTN</sequence>
<dbReference type="PROSITE" id="PS50853">
    <property type="entry name" value="FN3"/>
    <property type="match status" value="2"/>
</dbReference>
<reference evidence="4 5" key="1">
    <citation type="journal article" date="2021" name="G3 (Bethesda)">
        <title>Improved contiguity of the threespine stickleback genome using long-read sequencing.</title>
        <authorList>
            <person name="Nath S."/>
            <person name="Shaw D.E."/>
            <person name="White M.A."/>
        </authorList>
    </citation>
    <scope>NUCLEOTIDE SEQUENCE [LARGE SCALE GENOMIC DNA]</scope>
    <source>
        <strain evidence="4 5">Lake Benthic</strain>
    </source>
</reference>
<protein>
    <recommendedName>
        <fullName evidence="3">Fibronectin type-III domain-containing protein</fullName>
    </recommendedName>
</protein>
<dbReference type="SMART" id="SM00060">
    <property type="entry name" value="FN3"/>
    <property type="match status" value="3"/>
</dbReference>
<dbReference type="Gene3D" id="2.60.40.10">
    <property type="entry name" value="Immunoglobulins"/>
    <property type="match status" value="6"/>
</dbReference>
<dbReference type="CDD" id="cd00063">
    <property type="entry name" value="FN3"/>
    <property type="match status" value="2"/>
</dbReference>